<evidence type="ECO:0000256" key="4">
    <source>
        <dbReference type="ARBA" id="ARBA00022452"/>
    </source>
</evidence>
<evidence type="ECO:0000256" key="5">
    <source>
        <dbReference type="ARBA" id="ARBA00022692"/>
    </source>
</evidence>
<keyword evidence="4 10" id="KW-1134">Transmembrane beta strand</keyword>
<name>A0A7W7AHY9_9SPHN</name>
<evidence type="ECO:0000256" key="1">
    <source>
        <dbReference type="ARBA" id="ARBA00004571"/>
    </source>
</evidence>
<evidence type="ECO:0000313" key="16">
    <source>
        <dbReference type="Proteomes" id="UP000574769"/>
    </source>
</evidence>
<evidence type="ECO:0000259" key="13">
    <source>
        <dbReference type="Pfam" id="PF00593"/>
    </source>
</evidence>
<keyword evidence="7 10" id="KW-0472">Membrane</keyword>
<dbReference type="NCBIfam" id="TIGR01783">
    <property type="entry name" value="TonB-siderophor"/>
    <property type="match status" value="1"/>
</dbReference>
<comment type="similarity">
    <text evidence="2 10 11">Belongs to the TonB-dependent receptor family.</text>
</comment>
<dbReference type="InterPro" id="IPR012910">
    <property type="entry name" value="Plug_dom"/>
</dbReference>
<reference evidence="15 16" key="1">
    <citation type="submission" date="2020-08" db="EMBL/GenBank/DDBJ databases">
        <title>Genomic Encyclopedia of Type Strains, Phase IV (KMG-IV): sequencing the most valuable type-strain genomes for metagenomic binning, comparative biology and taxonomic classification.</title>
        <authorList>
            <person name="Goeker M."/>
        </authorList>
    </citation>
    <scope>NUCLEOTIDE SEQUENCE [LARGE SCALE GENOMIC DNA]</scope>
    <source>
        <strain evidence="15 16">DSM 15867</strain>
    </source>
</reference>
<dbReference type="Gene3D" id="2.170.130.10">
    <property type="entry name" value="TonB-dependent receptor, plug domain"/>
    <property type="match status" value="1"/>
</dbReference>
<comment type="caution">
    <text evidence="15">The sequence shown here is derived from an EMBL/GenBank/DDBJ whole genome shotgun (WGS) entry which is preliminary data.</text>
</comment>
<evidence type="ECO:0000256" key="3">
    <source>
        <dbReference type="ARBA" id="ARBA00022448"/>
    </source>
</evidence>
<dbReference type="GO" id="GO:0009279">
    <property type="term" value="C:cell outer membrane"/>
    <property type="evidence" value="ECO:0007669"/>
    <property type="project" value="UniProtKB-SubCell"/>
</dbReference>
<dbReference type="PANTHER" id="PTHR32552:SF90">
    <property type="entry name" value="METAL-PSEUDOPALINE RECEPTOR CNTO"/>
    <property type="match status" value="1"/>
</dbReference>
<dbReference type="GO" id="GO:0015891">
    <property type="term" value="P:siderophore transport"/>
    <property type="evidence" value="ECO:0007669"/>
    <property type="project" value="InterPro"/>
</dbReference>
<keyword evidence="12" id="KW-0732">Signal</keyword>
<evidence type="ECO:0000256" key="11">
    <source>
        <dbReference type="RuleBase" id="RU003357"/>
    </source>
</evidence>
<keyword evidence="16" id="KW-1185">Reference proteome</keyword>
<dbReference type="InterPro" id="IPR010105">
    <property type="entry name" value="TonB_sidphr_rcpt"/>
</dbReference>
<dbReference type="Proteomes" id="UP000574769">
    <property type="component" value="Unassembled WGS sequence"/>
</dbReference>
<dbReference type="Gene3D" id="2.40.170.20">
    <property type="entry name" value="TonB-dependent receptor, beta-barrel domain"/>
    <property type="match status" value="1"/>
</dbReference>
<dbReference type="PROSITE" id="PS52016">
    <property type="entry name" value="TONB_DEPENDENT_REC_3"/>
    <property type="match status" value="1"/>
</dbReference>
<evidence type="ECO:0000256" key="10">
    <source>
        <dbReference type="PROSITE-ProRule" id="PRU01360"/>
    </source>
</evidence>
<keyword evidence="5 10" id="KW-0812">Transmembrane</keyword>
<evidence type="ECO:0000256" key="9">
    <source>
        <dbReference type="ARBA" id="ARBA00023237"/>
    </source>
</evidence>
<dbReference type="EMBL" id="JACHNY010000002">
    <property type="protein sequence ID" value="MBB4617186.1"/>
    <property type="molecule type" value="Genomic_DNA"/>
</dbReference>
<dbReference type="Pfam" id="PF00593">
    <property type="entry name" value="TonB_dep_Rec_b-barrel"/>
    <property type="match status" value="1"/>
</dbReference>
<dbReference type="InterPro" id="IPR037066">
    <property type="entry name" value="Plug_dom_sf"/>
</dbReference>
<dbReference type="GO" id="GO:0038023">
    <property type="term" value="F:signaling receptor activity"/>
    <property type="evidence" value="ECO:0007669"/>
    <property type="project" value="InterPro"/>
</dbReference>
<proteinExistence type="inferred from homology"/>
<dbReference type="RefSeq" id="WP_246360210.1">
    <property type="nucleotide sequence ID" value="NZ_JACHNY010000002.1"/>
</dbReference>
<feature type="chain" id="PRO_5030943228" evidence="12">
    <location>
        <begin position="31"/>
        <end position="710"/>
    </location>
</feature>
<dbReference type="CDD" id="cd01347">
    <property type="entry name" value="ligand_gated_channel"/>
    <property type="match status" value="1"/>
</dbReference>
<organism evidence="15 16">
    <name type="scientific">Sphingomonas abaci</name>
    <dbReference type="NCBI Taxonomy" id="237611"/>
    <lineage>
        <taxon>Bacteria</taxon>
        <taxon>Pseudomonadati</taxon>
        <taxon>Pseudomonadota</taxon>
        <taxon>Alphaproteobacteria</taxon>
        <taxon>Sphingomonadales</taxon>
        <taxon>Sphingomonadaceae</taxon>
        <taxon>Sphingomonas</taxon>
    </lineage>
</organism>
<dbReference type="AlphaFoldDB" id="A0A7W7AHY9"/>
<evidence type="ECO:0000256" key="2">
    <source>
        <dbReference type="ARBA" id="ARBA00009810"/>
    </source>
</evidence>
<comment type="subcellular location">
    <subcellularLocation>
        <location evidence="1 10">Cell outer membrane</location>
        <topology evidence="1 10">Multi-pass membrane protein</topology>
    </subcellularLocation>
</comment>
<dbReference type="GO" id="GO:0015344">
    <property type="term" value="F:siderophore uptake transmembrane transporter activity"/>
    <property type="evidence" value="ECO:0007669"/>
    <property type="project" value="TreeGrafter"/>
</dbReference>
<sequence length="710" mass="77149">MTMFRRRAAARIAALCLPLLPVAFPGIATAQEVATRDATVANADDHGDIVVLGTASGRDSTLGSDLLTRRMSQSSRSLERDLLVANGTYRLSDALELFSGISQQNNRGGFLDNFAIRGFLGTPDGGAEYYIDGFLANRGLAPPRDPATVERIEVLKGPAGAVFGDIDPAGRVNIVSKTPRFTSAVDASLLYGSFDTRRGELDVTGPLSRTVAGRIVVAAEESDGYRDFVGLSRRTVSPSLTWRPDARTSITALAEYTAFAAAFDRGVPAIAGDALAVPRNRFVGEPGDGRHRARNTRLQLTGRHDLGGEWSLNGGVAWRFAILRGFSSDQSFLAADNRTLWRQHRQRDYSATDLSARLELAGRFEAAGVHHPSLGIKGYTLDYLERLPRFRPSAARPYAIDVFAPVYGQPRPAVLPNIDQREKRVVGTLYVQDMWDVTDRLTLTGGVRYDAYRQRLRRNRTGLTTQATGAPVKFRFGARYRLSDAIALHGNWGESFLLNSGSGRPTAQNPQGDAFGPEQAVGFELGVAGRWTGFDAAMTFFDIKKRGILTNDPVDPGYNAPLGKLTSRGVELDASLRLIPHWQLVGNYAYIDARADDKSFATPDVLNVAKHSGTLFAVGRYPTGWGTSWSLSGGLAYVGNRAGAIDTSGLRLPAYTKVKLAGEVGVTPALTMRLEADNLFDVHYAMSSYSPLWVYPGAPRTVRLSARVAW</sequence>
<evidence type="ECO:0000256" key="8">
    <source>
        <dbReference type="ARBA" id="ARBA00023170"/>
    </source>
</evidence>
<gene>
    <name evidence="15" type="ORF">GGQ96_001306</name>
</gene>
<evidence type="ECO:0000313" key="15">
    <source>
        <dbReference type="EMBL" id="MBB4617186.1"/>
    </source>
</evidence>
<evidence type="ECO:0000259" key="14">
    <source>
        <dbReference type="Pfam" id="PF07715"/>
    </source>
</evidence>
<keyword evidence="8 15" id="KW-0675">Receptor</keyword>
<keyword evidence="3 10" id="KW-0813">Transport</keyword>
<feature type="domain" description="TonB-dependent receptor-like beta-barrel" evidence="13">
    <location>
        <begin position="242"/>
        <end position="679"/>
    </location>
</feature>
<keyword evidence="6 11" id="KW-0798">TonB box</keyword>
<accession>A0A7W7AHY9</accession>
<feature type="domain" description="TonB-dependent receptor plug" evidence="14">
    <location>
        <begin position="70"/>
        <end position="170"/>
    </location>
</feature>
<evidence type="ECO:0000256" key="6">
    <source>
        <dbReference type="ARBA" id="ARBA00023077"/>
    </source>
</evidence>
<dbReference type="SUPFAM" id="SSF56935">
    <property type="entry name" value="Porins"/>
    <property type="match status" value="1"/>
</dbReference>
<evidence type="ECO:0000256" key="7">
    <source>
        <dbReference type="ARBA" id="ARBA00023136"/>
    </source>
</evidence>
<feature type="signal peptide" evidence="12">
    <location>
        <begin position="1"/>
        <end position="30"/>
    </location>
</feature>
<dbReference type="InterPro" id="IPR039426">
    <property type="entry name" value="TonB-dep_rcpt-like"/>
</dbReference>
<dbReference type="InterPro" id="IPR036942">
    <property type="entry name" value="Beta-barrel_TonB_sf"/>
</dbReference>
<keyword evidence="9 10" id="KW-0998">Cell outer membrane</keyword>
<dbReference type="PANTHER" id="PTHR32552">
    <property type="entry name" value="FERRICHROME IRON RECEPTOR-RELATED"/>
    <property type="match status" value="1"/>
</dbReference>
<evidence type="ECO:0000256" key="12">
    <source>
        <dbReference type="SAM" id="SignalP"/>
    </source>
</evidence>
<dbReference type="Pfam" id="PF07715">
    <property type="entry name" value="Plug"/>
    <property type="match status" value="1"/>
</dbReference>
<protein>
    <submittedName>
        <fullName evidence="15">Iron complex outermembrane receptor protein</fullName>
    </submittedName>
</protein>
<dbReference type="InterPro" id="IPR000531">
    <property type="entry name" value="Beta-barrel_TonB"/>
</dbReference>